<gene>
    <name evidence="10" type="ORF">M9Y10_036274</name>
</gene>
<reference evidence="10 11" key="1">
    <citation type="submission" date="2024-04" db="EMBL/GenBank/DDBJ databases">
        <title>Tritrichomonas musculus Genome.</title>
        <authorList>
            <person name="Alves-Ferreira E."/>
            <person name="Grigg M."/>
            <person name="Lorenzi H."/>
            <person name="Galac M."/>
        </authorList>
    </citation>
    <scope>NUCLEOTIDE SEQUENCE [LARGE SCALE GENOMIC DNA]</scope>
    <source>
        <strain evidence="10 11">EAF2021</strain>
    </source>
</reference>
<organism evidence="10 11">
    <name type="scientific">Tritrichomonas musculus</name>
    <dbReference type="NCBI Taxonomy" id="1915356"/>
    <lineage>
        <taxon>Eukaryota</taxon>
        <taxon>Metamonada</taxon>
        <taxon>Parabasalia</taxon>
        <taxon>Tritrichomonadida</taxon>
        <taxon>Tritrichomonadidae</taxon>
        <taxon>Tritrichomonas</taxon>
    </lineage>
</organism>
<keyword evidence="5" id="KW-0464">Manganese</keyword>
<comment type="caution">
    <text evidence="10">The sequence shown here is derived from an EMBL/GenBank/DDBJ whole genome shotgun (WGS) entry which is preliminary data.</text>
</comment>
<dbReference type="SUPFAM" id="SSF56300">
    <property type="entry name" value="Metallo-dependent phosphatases"/>
    <property type="match status" value="1"/>
</dbReference>
<dbReference type="PANTHER" id="PTHR11668:SF300">
    <property type="entry name" value="SERINE_THREONINE-PROTEIN PHOSPHATASE"/>
    <property type="match status" value="1"/>
</dbReference>
<keyword evidence="3 8" id="KW-0378">Hydrolase</keyword>
<evidence type="ECO:0000256" key="4">
    <source>
        <dbReference type="ARBA" id="ARBA00022912"/>
    </source>
</evidence>
<name>A0ABR2GUY1_9EUKA</name>
<dbReference type="InterPro" id="IPR050341">
    <property type="entry name" value="PP1_catalytic_subunit"/>
</dbReference>
<dbReference type="PRINTS" id="PR00114">
    <property type="entry name" value="STPHPHTASE"/>
</dbReference>
<dbReference type="EC" id="3.1.3.16" evidence="8"/>
<protein>
    <recommendedName>
        <fullName evidence="8">Serine/threonine-protein phosphatase</fullName>
        <ecNumber evidence="8">3.1.3.16</ecNumber>
    </recommendedName>
</protein>
<feature type="domain" description="Serine/threonine specific protein phosphatases" evidence="9">
    <location>
        <begin position="119"/>
        <end position="124"/>
    </location>
</feature>
<evidence type="ECO:0000256" key="1">
    <source>
        <dbReference type="ARBA" id="ARBA00001936"/>
    </source>
</evidence>
<comment type="catalytic activity">
    <reaction evidence="6">
        <text>O-phospho-L-seryl-[protein] + H2O = L-seryl-[protein] + phosphate</text>
        <dbReference type="Rhea" id="RHEA:20629"/>
        <dbReference type="Rhea" id="RHEA-COMP:9863"/>
        <dbReference type="Rhea" id="RHEA-COMP:11604"/>
        <dbReference type="ChEBI" id="CHEBI:15377"/>
        <dbReference type="ChEBI" id="CHEBI:29999"/>
        <dbReference type="ChEBI" id="CHEBI:43474"/>
        <dbReference type="ChEBI" id="CHEBI:83421"/>
        <dbReference type="EC" id="3.1.3.16"/>
    </reaction>
</comment>
<accession>A0ABR2GUY1</accession>
<evidence type="ECO:0000256" key="8">
    <source>
        <dbReference type="RuleBase" id="RU004273"/>
    </source>
</evidence>
<dbReference type="Gene3D" id="3.60.21.10">
    <property type="match status" value="1"/>
</dbReference>
<keyword evidence="11" id="KW-1185">Reference proteome</keyword>
<dbReference type="InterPro" id="IPR006186">
    <property type="entry name" value="Ser/Thr-sp_prot-phosphatase"/>
</dbReference>
<keyword evidence="4" id="KW-0904">Protein phosphatase</keyword>
<dbReference type="InterPro" id="IPR004843">
    <property type="entry name" value="Calcineurin-like_PHP"/>
</dbReference>
<comment type="cofactor">
    <cofactor evidence="1">
        <name>Mn(2+)</name>
        <dbReference type="ChEBI" id="CHEBI:29035"/>
    </cofactor>
</comment>
<comment type="similarity">
    <text evidence="8">Belongs to the PPP phosphatase family.</text>
</comment>
<evidence type="ECO:0000313" key="11">
    <source>
        <dbReference type="Proteomes" id="UP001470230"/>
    </source>
</evidence>
<evidence type="ECO:0000256" key="5">
    <source>
        <dbReference type="ARBA" id="ARBA00023211"/>
    </source>
</evidence>
<sequence length="308" mass="34861">MDTHEQLLDTLKKLLQAKKRKPGTLVRVTQQMLVMICHIAKETFLKDMPLVKIDPPVLVVGDIHGEFYNLLRIFDQNGKPPDHQYLFLGDYVDRGNQSIETVTLLFIYKILYPEHIFLLRGNHESPEVNENYGFKSECASRYSPRLWNVFNDTFSVLPIAAIIGSKIFATHAGISPKIEKLDFFDSMERTVSNIAGSGPIEDLVWSDPDSSIDDWKDNPRGNSYLFGPSQIHKFLDDNDLEVLVRAHQNVPGGFEFPFEPDRCVVTIYSIPTPGDPVGSDGAVLQIDKEFSCSFSTIKPLERRSSLTL</sequence>
<proteinExistence type="inferred from homology"/>
<evidence type="ECO:0000256" key="3">
    <source>
        <dbReference type="ARBA" id="ARBA00022801"/>
    </source>
</evidence>
<evidence type="ECO:0000256" key="6">
    <source>
        <dbReference type="ARBA" id="ARBA00047761"/>
    </source>
</evidence>
<dbReference type="InterPro" id="IPR029052">
    <property type="entry name" value="Metallo-depent_PP-like"/>
</dbReference>
<comment type="catalytic activity">
    <reaction evidence="7 8">
        <text>O-phospho-L-threonyl-[protein] + H2O = L-threonyl-[protein] + phosphate</text>
        <dbReference type="Rhea" id="RHEA:47004"/>
        <dbReference type="Rhea" id="RHEA-COMP:11060"/>
        <dbReference type="Rhea" id="RHEA-COMP:11605"/>
        <dbReference type="ChEBI" id="CHEBI:15377"/>
        <dbReference type="ChEBI" id="CHEBI:30013"/>
        <dbReference type="ChEBI" id="CHEBI:43474"/>
        <dbReference type="ChEBI" id="CHEBI:61977"/>
        <dbReference type="EC" id="3.1.3.16"/>
    </reaction>
</comment>
<dbReference type="PROSITE" id="PS00125">
    <property type="entry name" value="SER_THR_PHOSPHATASE"/>
    <property type="match status" value="1"/>
</dbReference>
<dbReference type="Pfam" id="PF00149">
    <property type="entry name" value="Metallophos"/>
    <property type="match status" value="1"/>
</dbReference>
<dbReference type="SMART" id="SM00156">
    <property type="entry name" value="PP2Ac"/>
    <property type="match status" value="1"/>
</dbReference>
<dbReference type="EMBL" id="JAPFFF010000058">
    <property type="protein sequence ID" value="KAK8837739.1"/>
    <property type="molecule type" value="Genomic_DNA"/>
</dbReference>
<evidence type="ECO:0000313" key="10">
    <source>
        <dbReference type="EMBL" id="KAK8837739.1"/>
    </source>
</evidence>
<dbReference type="Proteomes" id="UP001470230">
    <property type="component" value="Unassembled WGS sequence"/>
</dbReference>
<keyword evidence="2" id="KW-0479">Metal-binding</keyword>
<evidence type="ECO:0000256" key="2">
    <source>
        <dbReference type="ARBA" id="ARBA00022723"/>
    </source>
</evidence>
<evidence type="ECO:0000256" key="7">
    <source>
        <dbReference type="ARBA" id="ARBA00048336"/>
    </source>
</evidence>
<dbReference type="PANTHER" id="PTHR11668">
    <property type="entry name" value="SERINE/THREONINE PROTEIN PHOSPHATASE"/>
    <property type="match status" value="1"/>
</dbReference>
<evidence type="ECO:0000259" key="9">
    <source>
        <dbReference type="PROSITE" id="PS00125"/>
    </source>
</evidence>